<evidence type="ECO:0000256" key="1">
    <source>
        <dbReference type="SAM" id="MobiDB-lite"/>
    </source>
</evidence>
<dbReference type="EMBL" id="MTYJ01000021">
    <property type="protein sequence ID" value="OQV21806.1"/>
    <property type="molecule type" value="Genomic_DNA"/>
</dbReference>
<evidence type="ECO:0000313" key="2">
    <source>
        <dbReference type="EMBL" id="OQV21806.1"/>
    </source>
</evidence>
<name>A0A1W0X2S2_HYPEX</name>
<protein>
    <submittedName>
        <fullName evidence="2">Uncharacterized protein</fullName>
    </submittedName>
</protein>
<accession>A0A1W0X2S2</accession>
<feature type="compositionally biased region" description="Polar residues" evidence="1">
    <location>
        <begin position="80"/>
        <end position="91"/>
    </location>
</feature>
<feature type="compositionally biased region" description="Polar residues" evidence="1">
    <location>
        <begin position="60"/>
        <end position="71"/>
    </location>
</feature>
<keyword evidence="3" id="KW-1185">Reference proteome</keyword>
<evidence type="ECO:0000313" key="3">
    <source>
        <dbReference type="Proteomes" id="UP000192578"/>
    </source>
</evidence>
<reference evidence="3" key="1">
    <citation type="submission" date="2017-01" db="EMBL/GenBank/DDBJ databases">
        <title>Comparative genomics of anhydrobiosis in the tardigrade Hypsibius dujardini.</title>
        <authorList>
            <person name="Yoshida Y."/>
            <person name="Koutsovoulos G."/>
            <person name="Laetsch D."/>
            <person name="Stevens L."/>
            <person name="Kumar S."/>
            <person name="Horikawa D."/>
            <person name="Ishino K."/>
            <person name="Komine S."/>
            <person name="Tomita M."/>
            <person name="Blaxter M."/>
            <person name="Arakawa K."/>
        </authorList>
    </citation>
    <scope>NUCLEOTIDE SEQUENCE [LARGE SCALE GENOMIC DNA]</scope>
    <source>
        <strain evidence="3">Z151</strain>
    </source>
</reference>
<comment type="caution">
    <text evidence="2">The sequence shown here is derived from an EMBL/GenBank/DDBJ whole genome shotgun (WGS) entry which is preliminary data.</text>
</comment>
<proteinExistence type="predicted"/>
<gene>
    <name evidence="2" type="ORF">BV898_04381</name>
</gene>
<sequence>MAAGYGLVISNPFFMSISELLILATNSVLPDEYVAQLERSFKKAKPIDPLIPTTGVVDAPSNSDLGPSATTIDGIRTQRTESGPNGRNPDSTDGIRTKRTESGLNGRNPDSTDEIRTQRTESGLSGLNVHGRESWITSAKQILLLCQ</sequence>
<organism evidence="2 3">
    <name type="scientific">Hypsibius exemplaris</name>
    <name type="common">Freshwater tardigrade</name>
    <dbReference type="NCBI Taxonomy" id="2072580"/>
    <lineage>
        <taxon>Eukaryota</taxon>
        <taxon>Metazoa</taxon>
        <taxon>Ecdysozoa</taxon>
        <taxon>Tardigrada</taxon>
        <taxon>Eutardigrada</taxon>
        <taxon>Parachela</taxon>
        <taxon>Hypsibioidea</taxon>
        <taxon>Hypsibiidae</taxon>
        <taxon>Hypsibius</taxon>
    </lineage>
</organism>
<dbReference type="Proteomes" id="UP000192578">
    <property type="component" value="Unassembled WGS sequence"/>
</dbReference>
<dbReference type="AlphaFoldDB" id="A0A1W0X2S2"/>
<feature type="region of interest" description="Disordered" evidence="1">
    <location>
        <begin position="49"/>
        <end position="115"/>
    </location>
</feature>